<sequence length="156" mass="15598">MSLSLSSPVTGGAQTGFTSPTYTIVTDTPPTSAGKQYAVSAIGGTQTGVDASSSPSRPFTITLSRPASLKQLAPVDPVTGVLRAVPKNTYKILVRKGVTPLAGQTPQTMFGSVELAIPAGADTADAANVRAGISLLIGALNQISASIGDTAVTGVI</sequence>
<organism evidence="1">
    <name type="scientific">Leviviridae sp</name>
    <dbReference type="NCBI Taxonomy" id="2027243"/>
    <lineage>
        <taxon>Viruses</taxon>
        <taxon>Riboviria</taxon>
        <taxon>Orthornavirae</taxon>
        <taxon>Lenarviricota</taxon>
        <taxon>Leviviricetes</taxon>
        <taxon>Norzivirales</taxon>
        <taxon>Fiersviridae</taxon>
    </lineage>
</organism>
<protein>
    <submittedName>
        <fullName evidence="1">Uncharacterized protein</fullName>
    </submittedName>
</protein>
<reference evidence="1" key="1">
    <citation type="submission" date="2019-05" db="EMBL/GenBank/DDBJ databases">
        <title>Metatranscriptomic reconstruction reveals RNA viruses with the potential to shape carbon cycling in soil.</title>
        <authorList>
            <person name="Starr E.P."/>
            <person name="Nuccio E."/>
            <person name="Pett-Ridge J."/>
            <person name="Banfield J.F."/>
            <person name="Firestone M.K."/>
        </authorList>
    </citation>
    <scope>NUCLEOTIDE SEQUENCE</scope>
    <source>
        <strain evidence="1">H1_Bulk_30_scaffold_212</strain>
    </source>
</reference>
<accession>A0A514D5A1</accession>
<dbReference type="EMBL" id="MN034336">
    <property type="protein sequence ID" value="QDH88767.1"/>
    <property type="molecule type" value="Genomic_RNA"/>
</dbReference>
<gene>
    <name evidence="1" type="ORF">H1Bulk30212_000003</name>
</gene>
<proteinExistence type="predicted"/>
<name>A0A514D5A1_9VIRU</name>
<evidence type="ECO:0000313" key="1">
    <source>
        <dbReference type="EMBL" id="QDH88767.1"/>
    </source>
</evidence>